<reference evidence="1" key="1">
    <citation type="journal article" date="2020" name="Stud. Mycol.">
        <title>101 Dothideomycetes genomes: a test case for predicting lifestyles and emergence of pathogens.</title>
        <authorList>
            <person name="Haridas S."/>
            <person name="Albert R."/>
            <person name="Binder M."/>
            <person name="Bloem J."/>
            <person name="Labutti K."/>
            <person name="Salamov A."/>
            <person name="Andreopoulos B."/>
            <person name="Baker S."/>
            <person name="Barry K."/>
            <person name="Bills G."/>
            <person name="Bluhm B."/>
            <person name="Cannon C."/>
            <person name="Castanera R."/>
            <person name="Culley D."/>
            <person name="Daum C."/>
            <person name="Ezra D."/>
            <person name="Gonzalez J."/>
            <person name="Henrissat B."/>
            <person name="Kuo A."/>
            <person name="Liang C."/>
            <person name="Lipzen A."/>
            <person name="Lutzoni F."/>
            <person name="Magnuson J."/>
            <person name="Mondo S."/>
            <person name="Nolan M."/>
            <person name="Ohm R."/>
            <person name="Pangilinan J."/>
            <person name="Park H.-J."/>
            <person name="Ramirez L."/>
            <person name="Alfaro M."/>
            <person name="Sun H."/>
            <person name="Tritt A."/>
            <person name="Yoshinaga Y."/>
            <person name="Zwiers L.-H."/>
            <person name="Turgeon B."/>
            <person name="Goodwin S."/>
            <person name="Spatafora J."/>
            <person name="Crous P."/>
            <person name="Grigoriev I."/>
        </authorList>
    </citation>
    <scope>NUCLEOTIDE SEQUENCE</scope>
    <source>
        <strain evidence="1">CBS 121167</strain>
    </source>
</reference>
<proteinExistence type="predicted"/>
<name>A0A6A6BDN8_9PEZI</name>
<organism evidence="1 2">
    <name type="scientific">Aplosporella prunicola CBS 121167</name>
    <dbReference type="NCBI Taxonomy" id="1176127"/>
    <lineage>
        <taxon>Eukaryota</taxon>
        <taxon>Fungi</taxon>
        <taxon>Dikarya</taxon>
        <taxon>Ascomycota</taxon>
        <taxon>Pezizomycotina</taxon>
        <taxon>Dothideomycetes</taxon>
        <taxon>Dothideomycetes incertae sedis</taxon>
        <taxon>Botryosphaeriales</taxon>
        <taxon>Aplosporellaceae</taxon>
        <taxon>Aplosporella</taxon>
    </lineage>
</organism>
<dbReference type="AlphaFoldDB" id="A0A6A6BDN8"/>
<dbReference type="Proteomes" id="UP000799438">
    <property type="component" value="Unassembled WGS sequence"/>
</dbReference>
<keyword evidence="2" id="KW-1185">Reference proteome</keyword>
<sequence>MTMRICSTTTNNEPLTTQNPRARKRYFRHKKNQLGILLTICMEPLYPILQNNTPLLAHALACKRKPEQRRLPYPLGRVVSTVPRIPALAFAAPQKKCHPCQQPTPHFPFPKSASRRFGTTVHGFPSHPSSPTLEPFHSFRIANSTRNIPCQTQHRPAAYRRRQCKAAVTNSV</sequence>
<dbReference type="GeneID" id="54304100"/>
<protein>
    <submittedName>
        <fullName evidence="1">Uncharacterized protein</fullName>
    </submittedName>
</protein>
<evidence type="ECO:0000313" key="2">
    <source>
        <dbReference type="Proteomes" id="UP000799438"/>
    </source>
</evidence>
<accession>A0A6A6BDN8</accession>
<evidence type="ECO:0000313" key="1">
    <source>
        <dbReference type="EMBL" id="KAF2141354.1"/>
    </source>
</evidence>
<dbReference type="RefSeq" id="XP_033397067.1">
    <property type="nucleotide sequence ID" value="XM_033546594.1"/>
</dbReference>
<gene>
    <name evidence="1" type="ORF">K452DRAFT_38372</name>
</gene>
<dbReference type="EMBL" id="ML995487">
    <property type="protein sequence ID" value="KAF2141354.1"/>
    <property type="molecule type" value="Genomic_DNA"/>
</dbReference>